<dbReference type="Gene3D" id="6.10.160.10">
    <property type="match status" value="1"/>
</dbReference>
<evidence type="ECO:0000256" key="4">
    <source>
        <dbReference type="RuleBase" id="RU000561"/>
    </source>
</evidence>
<name>A0AAW1IP78_SAPOF</name>
<dbReference type="Gene3D" id="1.10.1900.20">
    <property type="entry name" value="Ribosomal protein L20"/>
    <property type="match status" value="1"/>
</dbReference>
<dbReference type="EMBL" id="JBDFQZ010000009">
    <property type="protein sequence ID" value="KAK9691201.1"/>
    <property type="molecule type" value="Genomic_DNA"/>
</dbReference>
<keyword evidence="5" id="KW-0699">rRNA-binding</keyword>
<comment type="similarity">
    <text evidence="1 4">Belongs to the bacterial ribosomal protein bL20 family.</text>
</comment>
<sequence>MNKKKIFKLAKGFRGRAKNCIRIARKRVEKALQYSYHDRRTKRRDMRSLWIERINAASRQHSLLSLSFLFFFVFG</sequence>
<dbReference type="GO" id="GO:0005840">
    <property type="term" value="C:ribosome"/>
    <property type="evidence" value="ECO:0007669"/>
    <property type="project" value="UniProtKB-KW"/>
</dbReference>
<dbReference type="GO" id="GO:0003735">
    <property type="term" value="F:structural constituent of ribosome"/>
    <property type="evidence" value="ECO:0007669"/>
    <property type="project" value="InterPro"/>
</dbReference>
<evidence type="ECO:0000256" key="3">
    <source>
        <dbReference type="ARBA" id="ARBA00023274"/>
    </source>
</evidence>
<evidence type="ECO:0000256" key="1">
    <source>
        <dbReference type="ARBA" id="ARBA00007698"/>
    </source>
</evidence>
<evidence type="ECO:0000256" key="5">
    <source>
        <dbReference type="RuleBase" id="RU004311"/>
    </source>
</evidence>
<proteinExistence type="inferred from homology"/>
<protein>
    <recommendedName>
        <fullName evidence="5">50S ribosomal protein L20</fullName>
    </recommendedName>
</protein>
<gene>
    <name evidence="6" type="ORF">RND81_09G182700</name>
</gene>
<dbReference type="NCBIfam" id="TIGR01032">
    <property type="entry name" value="rplT_bact"/>
    <property type="match status" value="1"/>
</dbReference>
<dbReference type="PANTHER" id="PTHR10986">
    <property type="entry name" value="39S RIBOSOMAL PROTEIN L20"/>
    <property type="match status" value="1"/>
</dbReference>
<keyword evidence="3 4" id="KW-0687">Ribonucleoprotein</keyword>
<accession>A0AAW1IP78</accession>
<comment type="function">
    <text evidence="5">Binds directly to 23S ribosomal RNA and is necessary for the in vitro assembly process of the 50S ribosomal subunit. It is not involved in the protein synthesizing functions of that subunit.</text>
</comment>
<dbReference type="GO" id="GO:0006412">
    <property type="term" value="P:translation"/>
    <property type="evidence" value="ECO:0007669"/>
    <property type="project" value="InterPro"/>
</dbReference>
<dbReference type="InterPro" id="IPR035566">
    <property type="entry name" value="Ribosomal_protein_bL20_C"/>
</dbReference>
<keyword evidence="2 4" id="KW-0689">Ribosomal protein</keyword>
<dbReference type="AlphaFoldDB" id="A0AAW1IP78"/>
<reference evidence="6" key="1">
    <citation type="submission" date="2024-03" db="EMBL/GenBank/DDBJ databases">
        <title>WGS assembly of Saponaria officinalis var. Norfolk2.</title>
        <authorList>
            <person name="Jenkins J."/>
            <person name="Shu S."/>
            <person name="Grimwood J."/>
            <person name="Barry K."/>
            <person name="Goodstein D."/>
            <person name="Schmutz J."/>
            <person name="Leebens-Mack J."/>
            <person name="Osbourn A."/>
        </authorList>
    </citation>
    <scope>NUCLEOTIDE SEQUENCE [LARGE SCALE GENOMIC DNA]</scope>
    <source>
        <strain evidence="6">JIC</strain>
    </source>
</reference>
<evidence type="ECO:0000313" key="7">
    <source>
        <dbReference type="Proteomes" id="UP001443914"/>
    </source>
</evidence>
<dbReference type="SUPFAM" id="SSF74731">
    <property type="entry name" value="Ribosomal protein L20"/>
    <property type="match status" value="1"/>
</dbReference>
<comment type="caution">
    <text evidence="6">The sequence shown here is derived from an EMBL/GenBank/DDBJ whole genome shotgun (WGS) entry which is preliminary data.</text>
</comment>
<dbReference type="GO" id="GO:1990904">
    <property type="term" value="C:ribonucleoprotein complex"/>
    <property type="evidence" value="ECO:0007669"/>
    <property type="project" value="UniProtKB-KW"/>
</dbReference>
<dbReference type="InterPro" id="IPR005813">
    <property type="entry name" value="Ribosomal_bL20"/>
</dbReference>
<evidence type="ECO:0000313" key="6">
    <source>
        <dbReference type="EMBL" id="KAK9691201.1"/>
    </source>
</evidence>
<keyword evidence="7" id="KW-1185">Reference proteome</keyword>
<dbReference type="GO" id="GO:0019843">
    <property type="term" value="F:rRNA binding"/>
    <property type="evidence" value="ECO:0007669"/>
    <property type="project" value="UniProtKB-KW"/>
</dbReference>
<organism evidence="6 7">
    <name type="scientific">Saponaria officinalis</name>
    <name type="common">Common soapwort</name>
    <name type="synonym">Lychnis saponaria</name>
    <dbReference type="NCBI Taxonomy" id="3572"/>
    <lineage>
        <taxon>Eukaryota</taxon>
        <taxon>Viridiplantae</taxon>
        <taxon>Streptophyta</taxon>
        <taxon>Embryophyta</taxon>
        <taxon>Tracheophyta</taxon>
        <taxon>Spermatophyta</taxon>
        <taxon>Magnoliopsida</taxon>
        <taxon>eudicotyledons</taxon>
        <taxon>Gunneridae</taxon>
        <taxon>Pentapetalae</taxon>
        <taxon>Caryophyllales</taxon>
        <taxon>Caryophyllaceae</taxon>
        <taxon>Caryophylleae</taxon>
        <taxon>Saponaria</taxon>
    </lineage>
</organism>
<dbReference type="Proteomes" id="UP001443914">
    <property type="component" value="Unassembled WGS sequence"/>
</dbReference>
<keyword evidence="5" id="KW-0694">RNA-binding</keyword>
<evidence type="ECO:0000256" key="2">
    <source>
        <dbReference type="ARBA" id="ARBA00022980"/>
    </source>
</evidence>
<dbReference type="PRINTS" id="PR00062">
    <property type="entry name" value="RIBOSOMALL20"/>
</dbReference>
<dbReference type="CDD" id="cd07026">
    <property type="entry name" value="Ribosomal_L20"/>
    <property type="match status" value="1"/>
</dbReference>
<dbReference type="Pfam" id="PF00453">
    <property type="entry name" value="Ribosomal_L20"/>
    <property type="match status" value="1"/>
</dbReference>